<evidence type="ECO:0000313" key="4">
    <source>
        <dbReference type="EMBL" id="PKU36239.1"/>
    </source>
</evidence>
<reference evidence="5" key="1">
    <citation type="submission" date="2017-11" db="EMBL/GenBank/DDBJ databases">
        <authorList>
            <person name="Lima N.C."/>
            <person name="Parody-Merino A.M."/>
            <person name="Battley P.F."/>
            <person name="Fidler A.E."/>
            <person name="Prosdocimi F."/>
        </authorList>
    </citation>
    <scope>NUCLEOTIDE SEQUENCE [LARGE SCALE GENOMIC DNA]</scope>
</reference>
<dbReference type="GO" id="GO:0005576">
    <property type="term" value="C:extracellular region"/>
    <property type="evidence" value="ECO:0007669"/>
    <property type="project" value="UniProtKB-SubCell"/>
</dbReference>
<feature type="domain" description="ADAMTS/ADAMTS-like Spacer 1" evidence="3">
    <location>
        <begin position="103"/>
        <end position="213"/>
    </location>
</feature>
<dbReference type="PANTHER" id="PTHR13723">
    <property type="entry name" value="ADAMTS A DISINTEGRIN AND METALLOPROTEASE WITH THROMBOSPONDIN MOTIFS PROTEASE"/>
    <property type="match status" value="1"/>
</dbReference>
<keyword evidence="5" id="KW-1185">Reference proteome</keyword>
<protein>
    <submittedName>
        <fullName evidence="4">Disintegrin/metalloproteinase</fullName>
    </submittedName>
</protein>
<reference evidence="5" key="2">
    <citation type="submission" date="2017-12" db="EMBL/GenBank/DDBJ databases">
        <title>Genome sequence of the Bar-tailed Godwit (Limosa lapponica baueri).</title>
        <authorList>
            <person name="Lima N.C.B."/>
            <person name="Parody-Merino A.M."/>
            <person name="Battley P.F."/>
            <person name="Fidler A.E."/>
            <person name="Prosdocimi F."/>
        </authorList>
    </citation>
    <scope>NUCLEOTIDE SEQUENCE [LARGE SCALE GENOMIC DNA]</scope>
</reference>
<gene>
    <name evidence="4" type="ORF">llap_13458</name>
</gene>
<dbReference type="GO" id="GO:0031012">
    <property type="term" value="C:extracellular matrix"/>
    <property type="evidence" value="ECO:0007669"/>
    <property type="project" value="TreeGrafter"/>
</dbReference>
<dbReference type="EMBL" id="KZ507779">
    <property type="protein sequence ID" value="PKU36239.1"/>
    <property type="molecule type" value="Genomic_DNA"/>
</dbReference>
<name>A0A2I0TR01_LIMLA</name>
<dbReference type="Pfam" id="PF05986">
    <property type="entry name" value="ADAMTS_spacer1"/>
    <property type="match status" value="1"/>
</dbReference>
<accession>A0A2I0TR01</accession>
<dbReference type="FunFam" id="2.60.120.830:FF:000001">
    <property type="entry name" value="A disintegrin and metalloproteinase with thrombospondin motifs 1"/>
    <property type="match status" value="1"/>
</dbReference>
<dbReference type="Gene3D" id="2.60.120.830">
    <property type="match status" value="1"/>
</dbReference>
<dbReference type="Proteomes" id="UP000233556">
    <property type="component" value="Unassembled WGS sequence"/>
</dbReference>
<keyword evidence="2" id="KW-0964">Secreted</keyword>
<dbReference type="GO" id="GO:0007229">
    <property type="term" value="P:integrin-mediated signaling pathway"/>
    <property type="evidence" value="ECO:0007669"/>
    <property type="project" value="UniProtKB-KW"/>
</dbReference>
<comment type="subcellular location">
    <subcellularLocation>
        <location evidence="1">Secreted</location>
    </subcellularLocation>
</comment>
<dbReference type="GO" id="GO:0004222">
    <property type="term" value="F:metalloendopeptidase activity"/>
    <property type="evidence" value="ECO:0007669"/>
    <property type="project" value="TreeGrafter"/>
</dbReference>
<organism evidence="4 5">
    <name type="scientific">Limosa lapponica baueri</name>
    <dbReference type="NCBI Taxonomy" id="1758121"/>
    <lineage>
        <taxon>Eukaryota</taxon>
        <taxon>Metazoa</taxon>
        <taxon>Chordata</taxon>
        <taxon>Craniata</taxon>
        <taxon>Vertebrata</taxon>
        <taxon>Euteleostomi</taxon>
        <taxon>Archelosauria</taxon>
        <taxon>Archosauria</taxon>
        <taxon>Dinosauria</taxon>
        <taxon>Saurischia</taxon>
        <taxon>Theropoda</taxon>
        <taxon>Coelurosauria</taxon>
        <taxon>Aves</taxon>
        <taxon>Neognathae</taxon>
        <taxon>Neoaves</taxon>
        <taxon>Charadriiformes</taxon>
        <taxon>Scolopacidae</taxon>
        <taxon>Limosa</taxon>
    </lineage>
</organism>
<dbReference type="OrthoDB" id="10035764at2759"/>
<dbReference type="PANTHER" id="PTHR13723:SF27">
    <property type="entry name" value="A DISINTEGRIN AND METALLOPROTEINASE WITH THROMBOSPONDIN MOTIFS 6"/>
    <property type="match status" value="1"/>
</dbReference>
<evidence type="ECO:0000259" key="3">
    <source>
        <dbReference type="Pfam" id="PF05986"/>
    </source>
</evidence>
<dbReference type="InterPro" id="IPR010294">
    <property type="entry name" value="ADAMTS_spacer1"/>
</dbReference>
<keyword evidence="4" id="KW-0401">Integrin</keyword>
<dbReference type="GO" id="GO:0030198">
    <property type="term" value="P:extracellular matrix organization"/>
    <property type="evidence" value="ECO:0007669"/>
    <property type="project" value="TreeGrafter"/>
</dbReference>
<evidence type="ECO:0000256" key="1">
    <source>
        <dbReference type="ARBA" id="ARBA00004613"/>
    </source>
</evidence>
<proteinExistence type="predicted"/>
<dbReference type="AlphaFoldDB" id="A0A2I0TR01"/>
<evidence type="ECO:0000313" key="5">
    <source>
        <dbReference type="Proteomes" id="UP000233556"/>
    </source>
</evidence>
<sequence>MRSDENLNQSSFDFFTLGESGPSMIYSLILSLNTMLLSRLQPCPPGDRDFREKQCADFDNMPFRGKYYNWKPYTGGCDNILGSDAKEDRCRVCGGDGSTCEAIEGFFNDSLPRGGYMEVIQIPRGSVHIEIREVAMSKNYIALKSEEDDYYINGAWTIDWPRKFDVAGTAFHYKRPTDEPESLEALGPTSENLIVMILLQEQNLGIRYKFNVPISRTGSGDNEVGFAWNHLPWSECSATCAGVATNAILYLWLGEQDSWLPSKPTPLLLQGLLLEVFMFRIIMTYLSAQSCCGCY</sequence>
<dbReference type="GO" id="GO:0006508">
    <property type="term" value="P:proteolysis"/>
    <property type="evidence" value="ECO:0007669"/>
    <property type="project" value="TreeGrafter"/>
</dbReference>
<dbReference type="InterPro" id="IPR050439">
    <property type="entry name" value="ADAMTS_ADAMTS-like"/>
</dbReference>
<evidence type="ECO:0000256" key="2">
    <source>
        <dbReference type="ARBA" id="ARBA00022525"/>
    </source>
</evidence>